<dbReference type="InterPro" id="IPR036390">
    <property type="entry name" value="WH_DNA-bd_sf"/>
</dbReference>
<dbReference type="InterPro" id="IPR003593">
    <property type="entry name" value="AAA+_ATPase"/>
</dbReference>
<dbReference type="PANTHER" id="PTHR42848:SF1">
    <property type="entry name" value="HOLLIDAY JUNCTION BRANCH MIGRATION COMPLEX SUBUNIT RUVB"/>
    <property type="match status" value="1"/>
</dbReference>
<protein>
    <recommendedName>
        <fullName evidence="9">Holliday junction branch migration complex subunit RuvB</fullName>
        <ecNumber evidence="9">3.6.4.-</ecNumber>
    </recommendedName>
</protein>
<keyword evidence="1 9" id="KW-0963">Cytoplasm</keyword>
<keyword evidence="3 9" id="KW-0227">DNA damage</keyword>
<dbReference type="EC" id="3.6.4.-" evidence="9"/>
<dbReference type="HAMAP" id="MF_00016">
    <property type="entry name" value="DNA_HJ_migration_RuvB"/>
    <property type="match status" value="1"/>
</dbReference>
<evidence type="ECO:0000256" key="3">
    <source>
        <dbReference type="ARBA" id="ARBA00022763"/>
    </source>
</evidence>
<dbReference type="Pfam" id="PF05491">
    <property type="entry name" value="WHD_RuvB"/>
    <property type="match status" value="1"/>
</dbReference>
<comment type="caution">
    <text evidence="9">Lacks conserved residue(s) required for the propagation of feature annotation.</text>
</comment>
<keyword evidence="8 9" id="KW-0234">DNA repair</keyword>
<dbReference type="GO" id="GO:0048476">
    <property type="term" value="C:Holliday junction resolvase complex"/>
    <property type="evidence" value="ECO:0007669"/>
    <property type="project" value="UniProtKB-UniRule"/>
</dbReference>
<evidence type="ECO:0000256" key="5">
    <source>
        <dbReference type="ARBA" id="ARBA00022840"/>
    </source>
</evidence>
<feature type="binding site" evidence="9">
    <location>
        <position position="79"/>
    </location>
    <ligand>
        <name>Mg(2+)</name>
        <dbReference type="ChEBI" id="CHEBI:18420"/>
    </ligand>
</feature>
<dbReference type="InterPro" id="IPR008823">
    <property type="entry name" value="RuvB_wg_C"/>
</dbReference>
<comment type="similarity">
    <text evidence="9">Belongs to the RuvB family.</text>
</comment>
<comment type="subcellular location">
    <subcellularLocation>
        <location evidence="9">Cytoplasm</location>
    </subcellularLocation>
</comment>
<evidence type="ECO:0000256" key="6">
    <source>
        <dbReference type="ARBA" id="ARBA00023125"/>
    </source>
</evidence>
<dbReference type="AlphaFoldDB" id="B3DZD3"/>
<keyword evidence="5 9" id="KW-0067">ATP-binding</keyword>
<evidence type="ECO:0000259" key="10">
    <source>
        <dbReference type="SMART" id="SM00382"/>
    </source>
</evidence>
<comment type="domain">
    <text evidence="9">Has 3 domains, the large (RuvB-L) and small ATPase (RuvB-S) domains and the C-terminal head (RuvB-H) domain. The head domain binds DNA, while the ATPase domains jointly bind ATP, ADP or are empty depending on the state of the subunit in the translocation cycle. During a single DNA translocation step the structure of each domain remains the same, but their relative positions change.</text>
</comment>
<dbReference type="GO" id="GO:0000400">
    <property type="term" value="F:four-way junction DNA binding"/>
    <property type="evidence" value="ECO:0007669"/>
    <property type="project" value="UniProtKB-UniRule"/>
</dbReference>
<dbReference type="GO" id="GO:0006281">
    <property type="term" value="P:DNA repair"/>
    <property type="evidence" value="ECO:0007669"/>
    <property type="project" value="UniProtKB-UniRule"/>
</dbReference>
<dbReference type="STRING" id="481448.Minf_0492"/>
<feature type="region of interest" description="Small ATPAse domain (RuvB-S)" evidence="9">
    <location>
        <begin position="195"/>
        <end position="265"/>
    </location>
</feature>
<dbReference type="SUPFAM" id="SSF46785">
    <property type="entry name" value="Winged helix' DNA-binding domain"/>
    <property type="match status" value="1"/>
</dbReference>
<gene>
    <name evidence="9 11" type="primary">ruvB</name>
    <name evidence="11" type="ordered locus">Minf_0492</name>
</gene>
<evidence type="ECO:0000256" key="9">
    <source>
        <dbReference type="HAMAP-Rule" id="MF_00016"/>
    </source>
</evidence>
<dbReference type="InterPro" id="IPR036388">
    <property type="entry name" value="WH-like_DNA-bd_sf"/>
</dbReference>
<feature type="binding site" evidence="9">
    <location>
        <begin position="141"/>
        <end position="143"/>
    </location>
    <ligand>
        <name>ATP</name>
        <dbReference type="ChEBI" id="CHEBI:30616"/>
    </ligand>
</feature>
<feature type="binding site" evidence="9">
    <location>
        <position position="78"/>
    </location>
    <ligand>
        <name>ATP</name>
        <dbReference type="ChEBI" id="CHEBI:30616"/>
    </ligand>
</feature>
<dbReference type="eggNOG" id="COG2255">
    <property type="taxonomic scope" value="Bacteria"/>
</dbReference>
<feature type="binding site" evidence="9">
    <location>
        <position position="34"/>
    </location>
    <ligand>
        <name>ATP</name>
        <dbReference type="ChEBI" id="CHEBI:30616"/>
    </ligand>
</feature>
<keyword evidence="11" id="KW-0347">Helicase</keyword>
<dbReference type="GO" id="GO:0006310">
    <property type="term" value="P:DNA recombination"/>
    <property type="evidence" value="ECO:0007669"/>
    <property type="project" value="UniProtKB-UniRule"/>
</dbReference>
<dbReference type="InterPro" id="IPR041445">
    <property type="entry name" value="AAA_lid_4"/>
</dbReference>
<feature type="binding site" evidence="9">
    <location>
        <position position="184"/>
    </location>
    <ligand>
        <name>ATP</name>
        <dbReference type="ChEBI" id="CHEBI:30616"/>
    </ligand>
</feature>
<feature type="domain" description="AAA+ ATPase" evidence="10">
    <location>
        <begin position="64"/>
        <end position="195"/>
    </location>
</feature>
<dbReference type="Proteomes" id="UP000009149">
    <property type="component" value="Chromosome"/>
</dbReference>
<feature type="binding site" evidence="9">
    <location>
        <position position="328"/>
    </location>
    <ligand>
        <name>DNA</name>
        <dbReference type="ChEBI" id="CHEBI:16991"/>
    </ligand>
</feature>
<dbReference type="NCBIfam" id="TIGR00635">
    <property type="entry name" value="ruvB"/>
    <property type="match status" value="1"/>
</dbReference>
<evidence type="ECO:0000313" key="11">
    <source>
        <dbReference type="EMBL" id="ACD82550.1"/>
    </source>
</evidence>
<comment type="subunit">
    <text evidence="9">Homohexamer. Forms an RuvA(8)-RuvB(12)-Holliday junction (HJ) complex. HJ DNA is sandwiched between 2 RuvA tetramers; dsDNA enters through RuvA and exits via RuvB. An RuvB hexamer assembles on each DNA strand where it exits the tetramer. Each RuvB hexamer is contacted by two RuvA subunits (via domain III) on 2 adjacent RuvB subunits; this complex drives branch migration. In the full resolvosome a probable DNA-RuvA(4)-RuvB(12)-RuvC(2) complex forms which resolves the HJ.</text>
</comment>
<dbReference type="HOGENOM" id="CLU_055599_1_0_0"/>
<feature type="binding site" evidence="9">
    <location>
        <position position="33"/>
    </location>
    <ligand>
        <name>ATP</name>
        <dbReference type="ChEBI" id="CHEBI:30616"/>
    </ligand>
</feature>
<dbReference type="InterPro" id="IPR004605">
    <property type="entry name" value="DNA_helicase_Holl-junc_RuvB"/>
</dbReference>
<dbReference type="GO" id="GO:0005524">
    <property type="term" value="F:ATP binding"/>
    <property type="evidence" value="ECO:0007669"/>
    <property type="project" value="UniProtKB-UniRule"/>
</dbReference>
<dbReference type="EMBL" id="CP000975">
    <property type="protein sequence ID" value="ACD82550.1"/>
    <property type="molecule type" value="Genomic_DNA"/>
</dbReference>
<dbReference type="Gene3D" id="1.10.8.60">
    <property type="match status" value="1"/>
</dbReference>
<evidence type="ECO:0000256" key="8">
    <source>
        <dbReference type="ARBA" id="ARBA00023204"/>
    </source>
</evidence>
<accession>B3DZD3</accession>
<keyword evidence="2 9" id="KW-0547">Nucleotide-binding</keyword>
<keyword evidence="6 9" id="KW-0238">DNA-binding</keyword>
<feature type="region of interest" description="Head domain (RuvB-H)" evidence="9">
    <location>
        <begin position="268"/>
        <end position="350"/>
    </location>
</feature>
<dbReference type="CDD" id="cd00009">
    <property type="entry name" value="AAA"/>
    <property type="match status" value="1"/>
</dbReference>
<feature type="binding site" evidence="9">
    <location>
        <position position="79"/>
    </location>
    <ligand>
        <name>ATP</name>
        <dbReference type="ChEBI" id="CHEBI:30616"/>
    </ligand>
</feature>
<feature type="binding site" evidence="9">
    <location>
        <position position="75"/>
    </location>
    <ligand>
        <name>ATP</name>
        <dbReference type="ChEBI" id="CHEBI:30616"/>
    </ligand>
</feature>
<evidence type="ECO:0000256" key="7">
    <source>
        <dbReference type="ARBA" id="ARBA00023172"/>
    </source>
</evidence>
<dbReference type="NCBIfam" id="NF000868">
    <property type="entry name" value="PRK00080.1"/>
    <property type="match status" value="1"/>
</dbReference>
<organism evidence="11 12">
    <name type="scientific">Methylacidiphilum infernorum (isolate V4)</name>
    <name type="common">Methylokorus infernorum (strain V4)</name>
    <dbReference type="NCBI Taxonomy" id="481448"/>
    <lineage>
        <taxon>Bacteria</taxon>
        <taxon>Pseudomonadati</taxon>
        <taxon>Verrucomicrobiota</taxon>
        <taxon>Methylacidiphilae</taxon>
        <taxon>Methylacidiphilales</taxon>
        <taxon>Methylacidiphilaceae</taxon>
        <taxon>Methylacidiphilum (ex Ratnadevi et al. 2023)</taxon>
    </lineage>
</organism>
<dbReference type="Gene3D" id="1.10.10.10">
    <property type="entry name" value="Winged helix-like DNA-binding domain superfamily/Winged helix DNA-binding domain"/>
    <property type="match status" value="1"/>
</dbReference>
<dbReference type="GO" id="GO:0009378">
    <property type="term" value="F:four-way junction helicase activity"/>
    <property type="evidence" value="ECO:0007669"/>
    <property type="project" value="InterPro"/>
</dbReference>
<evidence type="ECO:0000313" key="12">
    <source>
        <dbReference type="Proteomes" id="UP000009149"/>
    </source>
</evidence>
<reference evidence="11 12" key="1">
    <citation type="journal article" date="2008" name="Biol. Direct">
        <title>Complete genome sequence of the extremely acidophilic methanotroph isolate V4, Methylacidiphilum infernorum, a representative of the bacterial phylum Verrucomicrobia.</title>
        <authorList>
            <person name="Hou S."/>
            <person name="Makarova K.S."/>
            <person name="Saw J.H."/>
            <person name="Senin P."/>
            <person name="Ly B.V."/>
            <person name="Zhou Z."/>
            <person name="Ren Y."/>
            <person name="Wang J."/>
            <person name="Galperin M.Y."/>
            <person name="Omelchenko M.V."/>
            <person name="Wolf Y.I."/>
            <person name="Yutin N."/>
            <person name="Koonin E.V."/>
            <person name="Stott M.B."/>
            <person name="Mountain B.W."/>
            <person name="Crowe M.A."/>
            <person name="Smirnova A.V."/>
            <person name="Dunfield P.F."/>
            <person name="Feng L."/>
            <person name="Wang L."/>
            <person name="Alam M."/>
        </authorList>
    </citation>
    <scope>NUCLEOTIDE SEQUENCE [LARGE SCALE GENOMIC DNA]</scope>
    <source>
        <strain evidence="12">Isolate V4</strain>
    </source>
</reference>
<evidence type="ECO:0000256" key="4">
    <source>
        <dbReference type="ARBA" id="ARBA00022801"/>
    </source>
</evidence>
<feature type="binding site" evidence="9">
    <location>
        <position position="231"/>
    </location>
    <ligand>
        <name>ATP</name>
        <dbReference type="ChEBI" id="CHEBI:30616"/>
    </ligand>
</feature>
<dbReference type="SUPFAM" id="SSF52540">
    <property type="entry name" value="P-loop containing nucleoside triphosphate hydrolases"/>
    <property type="match status" value="1"/>
</dbReference>
<comment type="catalytic activity">
    <reaction evidence="9">
        <text>ATP + H2O = ADP + phosphate + H(+)</text>
        <dbReference type="Rhea" id="RHEA:13065"/>
        <dbReference type="ChEBI" id="CHEBI:15377"/>
        <dbReference type="ChEBI" id="CHEBI:15378"/>
        <dbReference type="ChEBI" id="CHEBI:30616"/>
        <dbReference type="ChEBI" id="CHEBI:43474"/>
        <dbReference type="ChEBI" id="CHEBI:456216"/>
    </reaction>
</comment>
<dbReference type="PANTHER" id="PTHR42848">
    <property type="match status" value="1"/>
</dbReference>
<dbReference type="GO" id="GO:0016887">
    <property type="term" value="F:ATP hydrolysis activity"/>
    <property type="evidence" value="ECO:0007669"/>
    <property type="project" value="RHEA"/>
</dbReference>
<keyword evidence="7 9" id="KW-0233">DNA recombination</keyword>
<dbReference type="SMART" id="SM00382">
    <property type="entry name" value="AAA"/>
    <property type="match status" value="1"/>
</dbReference>
<proteinExistence type="inferred from homology"/>
<dbReference type="InterPro" id="IPR027417">
    <property type="entry name" value="P-loop_NTPase"/>
</dbReference>
<feature type="binding site" evidence="9">
    <location>
        <position position="80"/>
    </location>
    <ligand>
        <name>ATP</name>
        <dbReference type="ChEBI" id="CHEBI:30616"/>
    </ligand>
</feature>
<evidence type="ECO:0000256" key="1">
    <source>
        <dbReference type="ARBA" id="ARBA00022490"/>
    </source>
</evidence>
<feature type="binding site" evidence="9">
    <location>
        <position position="323"/>
    </location>
    <ligand>
        <name>DNA</name>
        <dbReference type="ChEBI" id="CHEBI:16991"/>
    </ligand>
</feature>
<comment type="function">
    <text evidence="9">The RuvA-RuvB-RuvC complex processes Holliday junction (HJ) DNA during genetic recombination and DNA repair, while the RuvA-RuvB complex plays an important role in the rescue of blocked DNA replication forks via replication fork reversal (RFR). RuvA specifically binds to HJ cruciform DNA, conferring on it an open structure. The RuvB hexamer acts as an ATP-dependent pump, pulling dsDNA into and through the RuvAB complex. RuvB forms 2 homohexamers on either side of HJ DNA bound by 1 or 2 RuvA tetramers; 4 subunits per hexamer contact DNA at a time. Coordinated motions by a converter formed by DNA-disengaged RuvB subunits stimulates ATP hydrolysis and nucleotide exchange. Immobilization of the converter enables RuvB to convert the ATP-contained energy into a lever motion, pulling 2 nucleotides of DNA out of the RuvA tetramer per ATP hydrolyzed, thus driving DNA branch migration. The RuvB motors rotate together with the DNA substrate, which together with the progressing nucleotide cycle form the mechanistic basis for DNA recombination by continuous HJ branch migration. Branch migration allows RuvC to scan DNA until it finds its consensus sequence, where it cleaves and resolves cruciform DNA.</text>
</comment>
<dbReference type="InterPro" id="IPR008824">
    <property type="entry name" value="RuvB-like_N"/>
</dbReference>
<keyword evidence="4 9" id="KW-0378">Hydrolase</keyword>
<evidence type="ECO:0000256" key="2">
    <source>
        <dbReference type="ARBA" id="ARBA00022741"/>
    </source>
</evidence>
<name>B3DZD3_METI4</name>
<dbReference type="Gene3D" id="3.40.50.300">
    <property type="entry name" value="P-loop containing nucleotide triphosphate hydrolases"/>
    <property type="match status" value="1"/>
</dbReference>
<sequence>MLEASQRRRLIQMKSKIEALGADSADKFFEESLRPQKLDEFLGQEKIRERLYILVQAAKIKNEPLPHLLFSGPPGLGKTTLAHILSKEMNASLKITSGPALDKAANLAGILTSLESFDVLFIDEIHRLSRPVEEYLYPAMEDFRMDILIDQGPNARSIRLNLPKFTLVGATTRVGLLTEPLRSRFGLINRLEYYKVEDLVRIVQRSARILEIEVNEQAAKEVAKRCRGTPRTVNHLLRWIRDYAYAKGYQKVSLDVVNKALEMIEIDEDGLDEMDKKILETIIYKFEGGPVGLQSLAVAVGEDPGTLEEVHEPYLILEGYLKRTPQGRVVTARAYEKLKAVLPSAQEELF</sequence>
<dbReference type="KEGG" id="min:Minf_0492"/>
<dbReference type="Pfam" id="PF17864">
    <property type="entry name" value="AAA_lid_4"/>
    <property type="match status" value="1"/>
</dbReference>
<dbReference type="Pfam" id="PF05496">
    <property type="entry name" value="RuvB_N"/>
    <property type="match status" value="1"/>
</dbReference>
<dbReference type="GO" id="GO:0005737">
    <property type="term" value="C:cytoplasm"/>
    <property type="evidence" value="ECO:0007669"/>
    <property type="project" value="UniProtKB-SubCell"/>
</dbReference>
<feature type="binding site" evidence="9">
    <location>
        <position position="194"/>
    </location>
    <ligand>
        <name>ATP</name>
        <dbReference type="ChEBI" id="CHEBI:30616"/>
    </ligand>
</feature>